<dbReference type="HOGENOM" id="CLU_076666_0_0_1"/>
<dbReference type="VEuPathDB" id="FungiDB:AFUB_016910"/>
<evidence type="ECO:0000313" key="1">
    <source>
        <dbReference type="EMBL" id="EDP56968.1"/>
    </source>
</evidence>
<accession>B0XPD0</accession>
<organism evidence="1 2">
    <name type="scientific">Aspergillus fumigatus (strain CBS 144.89 / FGSC A1163 / CEA10)</name>
    <name type="common">Neosartorya fumigata</name>
    <dbReference type="NCBI Taxonomy" id="451804"/>
    <lineage>
        <taxon>Eukaryota</taxon>
        <taxon>Fungi</taxon>
        <taxon>Dikarya</taxon>
        <taxon>Ascomycota</taxon>
        <taxon>Pezizomycotina</taxon>
        <taxon>Eurotiomycetes</taxon>
        <taxon>Eurotiomycetidae</taxon>
        <taxon>Eurotiales</taxon>
        <taxon>Aspergillaceae</taxon>
        <taxon>Aspergillus</taxon>
        <taxon>Aspergillus subgen. Fumigati</taxon>
    </lineage>
</organism>
<sequence>MVFHFPNMTALTFPSLDPASINKLVDEIDDNSFHHHPSWPQRWSHPEFAADDFSRTWVHAPWFQNTKRRARRFLFPALPSKFPWGYVIYRTVYTAESDELWPIAMDKLSQIIDYAIDCQVSADIRNKEPEDPQPESTAERLVKESRRDVIFSDKFWDGAEREQVRQHFVEYLRASKGHHHGRFQGCLRIDEKLLKSIVDSHIPRPWLGGRCPDMPRGPPDFVEMIDGRYPGNKNHPDWPYPGFMPVEIRCLWFLHQELSDQHMWEMCPSVPEGLIPVFDGGTGKAQDEGGNGYPTVLDRGTRLF</sequence>
<name>B0XPD0_ASPFC</name>
<dbReference type="EMBL" id="DS499594">
    <property type="protein sequence ID" value="EDP56968.1"/>
    <property type="molecule type" value="Genomic_DNA"/>
</dbReference>
<evidence type="ECO:0000313" key="2">
    <source>
        <dbReference type="Proteomes" id="UP000001699"/>
    </source>
</evidence>
<keyword evidence="2" id="KW-1185">Reference proteome</keyword>
<protein>
    <submittedName>
        <fullName evidence="1">Uncharacterized protein</fullName>
    </submittedName>
</protein>
<reference evidence="1 2" key="1">
    <citation type="journal article" date="2008" name="PLoS Genet.">
        <title>Genomic islands in the pathogenic filamentous fungus Aspergillus fumigatus.</title>
        <authorList>
            <person name="Fedorova N.D."/>
            <person name="Khaldi N."/>
            <person name="Joardar V.S."/>
            <person name="Maiti R."/>
            <person name="Amedeo P."/>
            <person name="Anderson M.J."/>
            <person name="Crabtree J."/>
            <person name="Silva J.C."/>
            <person name="Badger J.H."/>
            <person name="Albarraq A."/>
            <person name="Angiuoli S."/>
            <person name="Bussey H."/>
            <person name="Bowyer P."/>
            <person name="Cotty P.J."/>
            <person name="Dyer P.S."/>
            <person name="Egan A."/>
            <person name="Galens K."/>
            <person name="Fraser-Liggett C.M."/>
            <person name="Haas B.J."/>
            <person name="Inman J.M."/>
            <person name="Kent R."/>
            <person name="Lemieux S."/>
            <person name="Malavazi I."/>
            <person name="Orvis J."/>
            <person name="Roemer T."/>
            <person name="Ronning C.M."/>
            <person name="Sundaram J.P."/>
            <person name="Sutton G."/>
            <person name="Turner G."/>
            <person name="Venter J.C."/>
            <person name="White O.R."/>
            <person name="Whitty B.R."/>
            <person name="Youngman P."/>
            <person name="Wolfe K.H."/>
            <person name="Goldman G.H."/>
            <person name="Wortman J.R."/>
            <person name="Jiang B."/>
            <person name="Denning D.W."/>
            <person name="Nierman W.C."/>
        </authorList>
    </citation>
    <scope>NUCLEOTIDE SEQUENCE [LARGE SCALE GENOMIC DNA]</scope>
    <source>
        <strain evidence="2">CBS 144.89 / FGSC A1163 / CEA10</strain>
    </source>
</reference>
<dbReference type="OrthoDB" id="6499973at2759"/>
<proteinExistence type="predicted"/>
<dbReference type="AlphaFoldDB" id="B0XPD0"/>
<gene>
    <name evidence="1" type="ORF">AFUB_016910</name>
</gene>
<dbReference type="Proteomes" id="UP000001699">
    <property type="component" value="Unassembled WGS sequence"/>
</dbReference>